<evidence type="ECO:0000313" key="1">
    <source>
        <dbReference type="EMBL" id="VFQ62009.1"/>
    </source>
</evidence>
<accession>A0A484KG97</accession>
<gene>
    <name evidence="1" type="ORF">CCAM_LOCUS3785</name>
</gene>
<evidence type="ECO:0000313" key="2">
    <source>
        <dbReference type="Proteomes" id="UP000595140"/>
    </source>
</evidence>
<dbReference type="SUPFAM" id="SSF117281">
    <property type="entry name" value="Kelch motif"/>
    <property type="match status" value="1"/>
</dbReference>
<dbReference type="AlphaFoldDB" id="A0A484KG97"/>
<dbReference type="EMBL" id="OOIL02000215">
    <property type="protein sequence ID" value="VFQ62009.1"/>
    <property type="molecule type" value="Genomic_DNA"/>
</dbReference>
<proteinExistence type="predicted"/>
<keyword evidence="2" id="KW-1185">Reference proteome</keyword>
<dbReference type="InterPro" id="IPR015915">
    <property type="entry name" value="Kelch-typ_b-propeller"/>
</dbReference>
<reference evidence="1 2" key="1">
    <citation type="submission" date="2018-04" db="EMBL/GenBank/DDBJ databases">
        <authorList>
            <person name="Vogel A."/>
        </authorList>
    </citation>
    <scope>NUCLEOTIDE SEQUENCE [LARGE SCALE GENOMIC DNA]</scope>
</reference>
<name>A0A484KG97_9ASTE</name>
<dbReference type="Gene3D" id="2.120.10.80">
    <property type="entry name" value="Kelch-type beta propeller"/>
    <property type="match status" value="1"/>
</dbReference>
<protein>
    <submittedName>
        <fullName evidence="1">Uncharacterized protein</fullName>
    </submittedName>
</protein>
<dbReference type="Proteomes" id="UP000595140">
    <property type="component" value="Unassembled WGS sequence"/>
</dbReference>
<sequence length="219" mass="23920">MKDEKILVRSHAIQAQVDDDGNNTSRIHSIRTEFHMMNLKGNELDRCCFPSLYFLGSMVVSGSHVYIVGGLDTSVDHLVQKPGEHLYLGGACLDLDSSHLGLGWSRVPIPNVDRRVPFCAALNGKIYSFGFYRPSPEVYDPAVGDWTFFSAPLPSHLARSQVLYCVLPDSANNRILLQLSGGDLVEPSLYAFYPDGSSGPAARTDAGPCRSPAICVHIP</sequence>
<organism evidence="1 2">
    <name type="scientific">Cuscuta campestris</name>
    <dbReference type="NCBI Taxonomy" id="132261"/>
    <lineage>
        <taxon>Eukaryota</taxon>
        <taxon>Viridiplantae</taxon>
        <taxon>Streptophyta</taxon>
        <taxon>Embryophyta</taxon>
        <taxon>Tracheophyta</taxon>
        <taxon>Spermatophyta</taxon>
        <taxon>Magnoliopsida</taxon>
        <taxon>eudicotyledons</taxon>
        <taxon>Gunneridae</taxon>
        <taxon>Pentapetalae</taxon>
        <taxon>asterids</taxon>
        <taxon>lamiids</taxon>
        <taxon>Solanales</taxon>
        <taxon>Convolvulaceae</taxon>
        <taxon>Cuscuteae</taxon>
        <taxon>Cuscuta</taxon>
        <taxon>Cuscuta subgen. Grammica</taxon>
        <taxon>Cuscuta sect. Cleistogrammica</taxon>
    </lineage>
</organism>